<reference evidence="5" key="1">
    <citation type="submission" date="2023-06" db="EMBL/GenBank/DDBJ databases">
        <authorList>
            <person name="Noh H."/>
        </authorList>
    </citation>
    <scope>NUCLEOTIDE SEQUENCE</scope>
    <source>
        <strain evidence="5">DUCC20226</strain>
    </source>
</reference>
<keyword evidence="2 3" id="KW-0802">TPR repeat</keyword>
<dbReference type="SMART" id="SM00028">
    <property type="entry name" value="TPR"/>
    <property type="match status" value="2"/>
</dbReference>
<dbReference type="SMART" id="SM00317">
    <property type="entry name" value="SET"/>
    <property type="match status" value="1"/>
</dbReference>
<dbReference type="AlphaFoldDB" id="A0AAD9VXI0"/>
<accession>A0AAD9VXI0</accession>
<name>A0AAD9VXI0_PHOAM</name>
<dbReference type="PROSITE" id="PS50005">
    <property type="entry name" value="TPR"/>
    <property type="match status" value="1"/>
</dbReference>
<evidence type="ECO:0000313" key="5">
    <source>
        <dbReference type="EMBL" id="KAK2598364.1"/>
    </source>
</evidence>
<protein>
    <recommendedName>
        <fullName evidence="4">SET domain-containing protein</fullName>
    </recommendedName>
</protein>
<sequence>MSSEHVDEAVAAQLDLEMMQLKKAKILEGRTPIGSMKHSRKQLEQEFAEAASVEGDQGLVVTYIGDPYPPCVVPLSGLKTICLRDLKLETHHRGYVLVGKTFCEPNHTASIMNAIEDENGDVDRLAFYNFSRNKSVEKILPKDTIIAVKEPYYKSTTDGGVLVRVDHPSDLVLLKPHSSLIPSSLAPVSKDTLTPAEMKEQGNTAFKRHDWQTAADCYSAALALKENNEDLRRTLHRNRSQARIHLGHYELAIQDALAAIVQGDGLSEEAKWQNVKTLYRAGRSEYELGDFDKAKEYFGKALQYSSNDECVLAELYRAEKRLEEQRTGNFDFTAMSKSATKNHTILDLASFLSNAKVASAGHRGRGLFATKHLAPGDVIMVEKAFYVVSDDENAKNTSALVNVNTGHADFGQYAEGLYVTIDKILYNPRQASRYLDLYDGGKFQNKVLKFLDGMATVDTFLVRAIAGFNDFGCPKIKSYLHQGADAHSENEATGIWLHASHANHSCIPNSDRSFIGDMMIIRANKHIKAGEEISLAYRAPGGSYAERKKELSFYGFECDCPLCEAEKSLPNQVHMERAELTKEINTFISANMIAPVLSSIPDVTLEKAKELMVKLEDTYPEALYKHLPRFACVPLRVWIHQAPGKPKKTLKKALRTLRDLGYLVKINGTTVTIDRSSAAVYVEGLNAAMTAASACLASGKPEVALQFQELGKELYAIMYACLDGFEKFRPSNI</sequence>
<dbReference type="CDD" id="cd20071">
    <property type="entry name" value="SET_SMYD"/>
    <property type="match status" value="1"/>
</dbReference>
<gene>
    <name evidence="5" type="ORF">N8I77_011784</name>
</gene>
<feature type="repeat" description="TPR" evidence="3">
    <location>
        <begin position="275"/>
        <end position="308"/>
    </location>
</feature>
<dbReference type="InterPro" id="IPR001214">
    <property type="entry name" value="SET_dom"/>
</dbReference>
<dbReference type="SUPFAM" id="SSF82199">
    <property type="entry name" value="SET domain"/>
    <property type="match status" value="1"/>
</dbReference>
<evidence type="ECO:0000256" key="2">
    <source>
        <dbReference type="ARBA" id="ARBA00022803"/>
    </source>
</evidence>
<keyword evidence="1" id="KW-0677">Repeat</keyword>
<dbReference type="EMBL" id="JAUJFL010000008">
    <property type="protein sequence ID" value="KAK2598364.1"/>
    <property type="molecule type" value="Genomic_DNA"/>
</dbReference>
<dbReference type="Proteomes" id="UP001265746">
    <property type="component" value="Unassembled WGS sequence"/>
</dbReference>
<organism evidence="5 6">
    <name type="scientific">Phomopsis amygdali</name>
    <name type="common">Fusicoccum amygdali</name>
    <dbReference type="NCBI Taxonomy" id="1214568"/>
    <lineage>
        <taxon>Eukaryota</taxon>
        <taxon>Fungi</taxon>
        <taxon>Dikarya</taxon>
        <taxon>Ascomycota</taxon>
        <taxon>Pezizomycotina</taxon>
        <taxon>Sordariomycetes</taxon>
        <taxon>Sordariomycetidae</taxon>
        <taxon>Diaporthales</taxon>
        <taxon>Diaporthaceae</taxon>
        <taxon>Diaporthe</taxon>
    </lineage>
</organism>
<dbReference type="Pfam" id="PF00856">
    <property type="entry name" value="SET"/>
    <property type="match status" value="1"/>
</dbReference>
<evidence type="ECO:0000256" key="3">
    <source>
        <dbReference type="PROSITE-ProRule" id="PRU00339"/>
    </source>
</evidence>
<dbReference type="PANTHER" id="PTHR47643">
    <property type="entry name" value="TPR DOMAIN PROTEIN (AFU_ORTHOLOGUE AFUA_5G12710)"/>
    <property type="match status" value="1"/>
</dbReference>
<dbReference type="InterPro" id="IPR011990">
    <property type="entry name" value="TPR-like_helical_dom_sf"/>
</dbReference>
<feature type="domain" description="SET" evidence="4">
    <location>
        <begin position="346"/>
        <end position="538"/>
    </location>
</feature>
<dbReference type="InterPro" id="IPR013105">
    <property type="entry name" value="TPR_2"/>
</dbReference>
<proteinExistence type="predicted"/>
<dbReference type="PANTHER" id="PTHR47643:SF2">
    <property type="entry name" value="TPR DOMAIN PROTEIN (AFU_ORTHOLOGUE AFUA_5G12710)"/>
    <property type="match status" value="1"/>
</dbReference>
<evidence type="ECO:0000313" key="6">
    <source>
        <dbReference type="Proteomes" id="UP001265746"/>
    </source>
</evidence>
<dbReference type="Pfam" id="PF07719">
    <property type="entry name" value="TPR_2"/>
    <property type="match status" value="1"/>
</dbReference>
<dbReference type="InterPro" id="IPR019734">
    <property type="entry name" value="TPR_rpt"/>
</dbReference>
<dbReference type="PROSITE" id="PS50280">
    <property type="entry name" value="SET"/>
    <property type="match status" value="1"/>
</dbReference>
<evidence type="ECO:0000256" key="1">
    <source>
        <dbReference type="ARBA" id="ARBA00022737"/>
    </source>
</evidence>
<dbReference type="Gene3D" id="1.25.40.10">
    <property type="entry name" value="Tetratricopeptide repeat domain"/>
    <property type="match status" value="1"/>
</dbReference>
<keyword evidence="6" id="KW-1185">Reference proteome</keyword>
<evidence type="ECO:0000259" key="4">
    <source>
        <dbReference type="PROSITE" id="PS50280"/>
    </source>
</evidence>
<dbReference type="Gene3D" id="2.170.270.10">
    <property type="entry name" value="SET domain"/>
    <property type="match status" value="1"/>
</dbReference>
<dbReference type="InterPro" id="IPR046341">
    <property type="entry name" value="SET_dom_sf"/>
</dbReference>
<comment type="caution">
    <text evidence="5">The sequence shown here is derived from an EMBL/GenBank/DDBJ whole genome shotgun (WGS) entry which is preliminary data.</text>
</comment>
<dbReference type="InterPro" id="IPR053209">
    <property type="entry name" value="Gramillin-biosynth_MTr"/>
</dbReference>
<dbReference type="SUPFAM" id="SSF48452">
    <property type="entry name" value="TPR-like"/>
    <property type="match status" value="1"/>
</dbReference>